<proteinExistence type="predicted"/>
<evidence type="ECO:0000313" key="1">
    <source>
        <dbReference type="EMBL" id="GEY73101.1"/>
    </source>
</evidence>
<comment type="caution">
    <text evidence="1">The sequence shown here is derived from an EMBL/GenBank/DDBJ whole genome shotgun (WGS) entry which is preliminary data.</text>
</comment>
<evidence type="ECO:0008006" key="2">
    <source>
        <dbReference type="Google" id="ProtNLM"/>
    </source>
</evidence>
<accession>A0A699HT03</accession>
<reference evidence="1" key="1">
    <citation type="journal article" date="2019" name="Sci. Rep.">
        <title>Draft genome of Tanacetum cinerariifolium, the natural source of mosquito coil.</title>
        <authorList>
            <person name="Yamashiro T."/>
            <person name="Shiraishi A."/>
            <person name="Satake H."/>
            <person name="Nakayama K."/>
        </authorList>
    </citation>
    <scope>NUCLEOTIDE SEQUENCE</scope>
</reference>
<dbReference type="AlphaFoldDB" id="A0A699HT03"/>
<organism evidence="1">
    <name type="scientific">Tanacetum cinerariifolium</name>
    <name type="common">Dalmatian daisy</name>
    <name type="synonym">Chrysanthemum cinerariifolium</name>
    <dbReference type="NCBI Taxonomy" id="118510"/>
    <lineage>
        <taxon>Eukaryota</taxon>
        <taxon>Viridiplantae</taxon>
        <taxon>Streptophyta</taxon>
        <taxon>Embryophyta</taxon>
        <taxon>Tracheophyta</taxon>
        <taxon>Spermatophyta</taxon>
        <taxon>Magnoliopsida</taxon>
        <taxon>eudicotyledons</taxon>
        <taxon>Gunneridae</taxon>
        <taxon>Pentapetalae</taxon>
        <taxon>asterids</taxon>
        <taxon>campanulids</taxon>
        <taxon>Asterales</taxon>
        <taxon>Asteraceae</taxon>
        <taxon>Asteroideae</taxon>
        <taxon>Anthemideae</taxon>
        <taxon>Anthemidinae</taxon>
        <taxon>Tanacetum</taxon>
    </lineage>
</organism>
<dbReference type="EMBL" id="BKCJ010204294">
    <property type="protein sequence ID" value="GEY73101.1"/>
    <property type="molecule type" value="Genomic_DNA"/>
</dbReference>
<sequence>ASSESVFVAERQVFSRYNIDFSTLSFGRKRKTPYGFEMYSGTLCVSKKGNLATCSDYIDNSRHISCTSSNINCPTKETVSHQHLMDHVCMQPEKAFVLSECPLQKKVADKVNCSKKQQAQANDQKIYPEQVLELEERYQKEKNVTECAGLSRDRRLRRLKKGSEGTMEWAKEKMKQGYEATKVRAVKGLEAEKERSDAALDKFYSKIESHPYELQQQIKGIEKWVKLASMLSPWNNTWHYQRIPDGTINTWDLLEKAFIQRYSSPSKVGKQLEEIHNFKHEGDETFYQA</sequence>
<protein>
    <recommendedName>
        <fullName evidence="2">Retrotransposon gag domain-containing protein</fullName>
    </recommendedName>
</protein>
<name>A0A699HT03_TANCI</name>
<gene>
    <name evidence="1" type="ORF">Tci_445075</name>
</gene>
<feature type="non-terminal residue" evidence="1">
    <location>
        <position position="1"/>
    </location>
</feature>